<dbReference type="AlphaFoldDB" id="A0ABD3H538"/>
<sequence>MALKAFGENIYYTSLQYGVKDLRNSVGMYNLFKVFVALAENDKAKRCSDVVIDWWFVALKEVVLGMASDRLTPWQTPQYPGRQKEREIFKTQIEMMHLREVTDMLQEISAYRVSLTQHEDLSVAEVCMVLGLAFIHSRSYVLAREHLEHAADIYGTADKEKREIINSGLRLIPKPSLHVPMPHASSSS</sequence>
<dbReference type="Proteomes" id="UP001633002">
    <property type="component" value="Unassembled WGS sequence"/>
</dbReference>
<name>A0ABD3H538_9MARC</name>
<dbReference type="EMBL" id="JBJQOH010000006">
    <property type="protein sequence ID" value="KAL3685284.1"/>
    <property type="molecule type" value="Genomic_DNA"/>
</dbReference>
<protein>
    <submittedName>
        <fullName evidence="1">Uncharacterized protein</fullName>
    </submittedName>
</protein>
<proteinExistence type="predicted"/>
<comment type="caution">
    <text evidence="1">The sequence shown here is derived from an EMBL/GenBank/DDBJ whole genome shotgun (WGS) entry which is preliminary data.</text>
</comment>
<gene>
    <name evidence="1" type="ORF">R1sor_003306</name>
</gene>
<reference evidence="1 2" key="1">
    <citation type="submission" date="2024-09" db="EMBL/GenBank/DDBJ databases">
        <title>Chromosome-scale assembly of Riccia sorocarpa.</title>
        <authorList>
            <person name="Paukszto L."/>
        </authorList>
    </citation>
    <scope>NUCLEOTIDE SEQUENCE [LARGE SCALE GENOMIC DNA]</scope>
    <source>
        <strain evidence="1">LP-2024</strain>
        <tissue evidence="1">Aerial parts of the thallus</tissue>
    </source>
</reference>
<dbReference type="InterPro" id="IPR053248">
    <property type="entry name" value="Zinc_finger_MYND_domain"/>
</dbReference>
<dbReference type="PANTHER" id="PTHR46533">
    <property type="entry name" value="ZINC FINGER MYND DOMAIN-CONTAINING PROTEIN 12"/>
    <property type="match status" value="1"/>
</dbReference>
<evidence type="ECO:0000313" key="1">
    <source>
        <dbReference type="EMBL" id="KAL3685284.1"/>
    </source>
</evidence>
<evidence type="ECO:0000313" key="2">
    <source>
        <dbReference type="Proteomes" id="UP001633002"/>
    </source>
</evidence>
<organism evidence="1 2">
    <name type="scientific">Riccia sorocarpa</name>
    <dbReference type="NCBI Taxonomy" id="122646"/>
    <lineage>
        <taxon>Eukaryota</taxon>
        <taxon>Viridiplantae</taxon>
        <taxon>Streptophyta</taxon>
        <taxon>Embryophyta</taxon>
        <taxon>Marchantiophyta</taxon>
        <taxon>Marchantiopsida</taxon>
        <taxon>Marchantiidae</taxon>
        <taxon>Marchantiales</taxon>
        <taxon>Ricciaceae</taxon>
        <taxon>Riccia</taxon>
    </lineage>
</organism>
<keyword evidence="2" id="KW-1185">Reference proteome</keyword>
<accession>A0ABD3H538</accession>
<dbReference type="PANTHER" id="PTHR46533:SF1">
    <property type="entry name" value="ZINC FINGER MYND DOMAIN-CONTAINING PROTEIN 12"/>
    <property type="match status" value="1"/>
</dbReference>